<keyword evidence="4" id="KW-1185">Reference proteome</keyword>
<dbReference type="Proteomes" id="UP000660454">
    <property type="component" value="Unassembled WGS sequence"/>
</dbReference>
<sequence>MRWTATLLSATLLGGLLTAPPVLAAPAPMTAPTSTSAAAARPAPVVKTAVARVKASPATRTGACPTTVGFSAVVAAKGKGTVRYRWVRGDGSKGAIRSFHVNGARKVVVRDRQTFDRSTSGWQAVEILGKKGLSAKGRFDVRCTGAVVIWDTAHPLPAKPGAPLVAAAAVSASPATYRGACPTTVTFTGTIQVSRTPAKVYYRWIDSGTGEGRLESLFFAAGGPRSRQVTLPLAVGSSTAGWKAIRIVNAGGRDSGRAAYTVTCTTTPPTSPSPSAPPSRSPSPSPSSSPSTSPSPSASPTPPPVQTPVPRIADLTPGDYEGSCLEPVAYQATGQISLPAGAAQRVEYWWSLDGSAWQRQFADFPAGDQPRVQNVSATWSLDSTRSGSHTIALQAEGGPAQPAQRTFTFTCVAEGGDATLTVEYMLTPHFKGECDGSFPMRASAMVLTDRDAEVTYRLVVDGKPGVLRTAQLKPGVRSTIGDFWYGNARSSGSGVVRLEILNQNKPAKQAPYSWTCVAPDPSPGTVQITEIESVGYYGDCVVAPYVTAFGEFKAPAGTEITYRWVVDGVAQQTFTHTVPEGGVIGIQAWYWTRAEKTDGTVKIEVLNHNKPTAQAAYPVNCQG</sequence>
<feature type="compositionally biased region" description="Pro residues" evidence="1">
    <location>
        <begin position="297"/>
        <end position="307"/>
    </location>
</feature>
<evidence type="ECO:0008006" key="5">
    <source>
        <dbReference type="Google" id="ProtNLM"/>
    </source>
</evidence>
<keyword evidence="2" id="KW-0732">Signal</keyword>
<feature type="chain" id="PRO_5046814755" description="Ig-like domain-containing protein" evidence="2">
    <location>
        <begin position="25"/>
        <end position="623"/>
    </location>
</feature>
<protein>
    <recommendedName>
        <fullName evidence="5">Ig-like domain-containing protein</fullName>
    </recommendedName>
</protein>
<organism evidence="3 4">
    <name type="scientific">Microbispora siamensis</name>
    <dbReference type="NCBI Taxonomy" id="564413"/>
    <lineage>
        <taxon>Bacteria</taxon>
        <taxon>Bacillati</taxon>
        <taxon>Actinomycetota</taxon>
        <taxon>Actinomycetes</taxon>
        <taxon>Streptosporangiales</taxon>
        <taxon>Streptosporangiaceae</taxon>
        <taxon>Microbispora</taxon>
    </lineage>
</organism>
<evidence type="ECO:0000256" key="2">
    <source>
        <dbReference type="SAM" id="SignalP"/>
    </source>
</evidence>
<evidence type="ECO:0000256" key="1">
    <source>
        <dbReference type="SAM" id="MobiDB-lite"/>
    </source>
</evidence>
<feature type="region of interest" description="Disordered" evidence="1">
    <location>
        <begin position="262"/>
        <end position="320"/>
    </location>
</feature>
<proteinExistence type="predicted"/>
<feature type="signal peptide" evidence="2">
    <location>
        <begin position="1"/>
        <end position="24"/>
    </location>
</feature>
<evidence type="ECO:0000313" key="4">
    <source>
        <dbReference type="Proteomes" id="UP000660454"/>
    </source>
</evidence>
<name>A0ABQ4GQZ8_9ACTN</name>
<reference evidence="3 4" key="1">
    <citation type="submission" date="2021-01" db="EMBL/GenBank/DDBJ databases">
        <title>Whole genome shotgun sequence of Microbispora siamensis NBRC 104113.</title>
        <authorList>
            <person name="Komaki H."/>
            <person name="Tamura T."/>
        </authorList>
    </citation>
    <scope>NUCLEOTIDE SEQUENCE [LARGE SCALE GENOMIC DNA]</scope>
    <source>
        <strain evidence="3 4">NBRC 104113</strain>
    </source>
</reference>
<feature type="compositionally biased region" description="Pro residues" evidence="1">
    <location>
        <begin position="269"/>
        <end position="287"/>
    </location>
</feature>
<dbReference type="RefSeq" id="WP_204050228.1">
    <property type="nucleotide sequence ID" value="NZ_BOOF01000028.1"/>
</dbReference>
<dbReference type="EMBL" id="BOOF01000028">
    <property type="protein sequence ID" value="GIH63863.1"/>
    <property type="molecule type" value="Genomic_DNA"/>
</dbReference>
<gene>
    <name evidence="3" type="ORF">Msi02_46800</name>
</gene>
<comment type="caution">
    <text evidence="3">The sequence shown here is derived from an EMBL/GenBank/DDBJ whole genome shotgun (WGS) entry which is preliminary data.</text>
</comment>
<evidence type="ECO:0000313" key="3">
    <source>
        <dbReference type="EMBL" id="GIH63863.1"/>
    </source>
</evidence>
<accession>A0ABQ4GQZ8</accession>